<evidence type="ECO:0000313" key="2">
    <source>
        <dbReference type="EMBL" id="GAI63721.1"/>
    </source>
</evidence>
<name>X1R9M1_9ZZZZ</name>
<keyword evidence="1" id="KW-0472">Membrane</keyword>
<keyword evidence="1" id="KW-1133">Transmembrane helix</keyword>
<comment type="caution">
    <text evidence="2">The sequence shown here is derived from an EMBL/GenBank/DDBJ whole genome shotgun (WGS) entry which is preliminary data.</text>
</comment>
<proteinExistence type="predicted"/>
<evidence type="ECO:0000256" key="1">
    <source>
        <dbReference type="SAM" id="Phobius"/>
    </source>
</evidence>
<accession>X1R9M1</accession>
<dbReference type="AlphaFoldDB" id="X1R9M1"/>
<keyword evidence="1" id="KW-0812">Transmembrane</keyword>
<protein>
    <submittedName>
        <fullName evidence="2">Uncharacterized protein</fullName>
    </submittedName>
</protein>
<reference evidence="2" key="1">
    <citation type="journal article" date="2014" name="Front. Microbiol.">
        <title>High frequency of phylogenetically diverse reductive dehalogenase-homologous genes in deep subseafloor sedimentary metagenomes.</title>
        <authorList>
            <person name="Kawai M."/>
            <person name="Futagami T."/>
            <person name="Toyoda A."/>
            <person name="Takaki Y."/>
            <person name="Nishi S."/>
            <person name="Hori S."/>
            <person name="Arai W."/>
            <person name="Tsubouchi T."/>
            <person name="Morono Y."/>
            <person name="Uchiyama I."/>
            <person name="Ito T."/>
            <person name="Fujiyama A."/>
            <person name="Inagaki F."/>
            <person name="Takami H."/>
        </authorList>
    </citation>
    <scope>NUCLEOTIDE SEQUENCE</scope>
    <source>
        <strain evidence="2">Expedition CK06-06</strain>
    </source>
</reference>
<organism evidence="2">
    <name type="scientific">marine sediment metagenome</name>
    <dbReference type="NCBI Taxonomy" id="412755"/>
    <lineage>
        <taxon>unclassified sequences</taxon>
        <taxon>metagenomes</taxon>
        <taxon>ecological metagenomes</taxon>
    </lineage>
</organism>
<gene>
    <name evidence="2" type="ORF">S12H4_01795</name>
</gene>
<sequence>MHVDPAWIAAGLMFVVSAGGWGVTAFRNGKSQARRFGNLEGKFEEGMKGMNERLNGVETSVNNLGQRIDNLVNGIGERGRRSKKP</sequence>
<dbReference type="EMBL" id="BARW01000384">
    <property type="protein sequence ID" value="GAI63721.1"/>
    <property type="molecule type" value="Genomic_DNA"/>
</dbReference>
<feature type="transmembrane region" description="Helical" evidence="1">
    <location>
        <begin position="6"/>
        <end position="26"/>
    </location>
</feature>